<evidence type="ECO:0000256" key="1">
    <source>
        <dbReference type="ARBA" id="ARBA00006930"/>
    </source>
</evidence>
<organism evidence="6">
    <name type="scientific">Dehalogenimonas sp. 4OHTPN</name>
    <dbReference type="NCBI Taxonomy" id="3166643"/>
    <lineage>
        <taxon>Bacteria</taxon>
        <taxon>Bacillati</taxon>
        <taxon>Chloroflexota</taxon>
        <taxon>Dehalococcoidia</taxon>
        <taxon>Dehalococcoidales</taxon>
        <taxon>Dehalococcoidaceae</taxon>
        <taxon>Dehalogenimonas</taxon>
    </lineage>
</organism>
<feature type="coiled-coil region" evidence="4">
    <location>
        <begin position="342"/>
        <end position="393"/>
    </location>
</feature>
<protein>
    <recommendedName>
        <fullName evidence="3">Nuclease SbcCD subunit C</fullName>
    </recommendedName>
</protein>
<keyword evidence="4" id="KW-0175">Coiled coil</keyword>
<gene>
    <name evidence="6" type="ORF">ABV300_05725</name>
</gene>
<dbReference type="GO" id="GO:0006302">
    <property type="term" value="P:double-strand break repair"/>
    <property type="evidence" value="ECO:0007669"/>
    <property type="project" value="InterPro"/>
</dbReference>
<reference evidence="6" key="1">
    <citation type="submission" date="2024-06" db="EMBL/GenBank/DDBJ databases">
        <title>A Novel Isolate, Dehalogenimonas sp. Strain 4OHTPN, Dechlorinates Aromatic 4 Hydroxy chlorothalonil by a Novel Reductive Dehalogenase.</title>
        <authorList>
            <person name="Liu G."/>
        </authorList>
    </citation>
    <scope>NUCLEOTIDE SEQUENCE</scope>
    <source>
        <strain evidence="6">4OHTPN</strain>
    </source>
</reference>
<dbReference type="SUPFAM" id="SSF52540">
    <property type="entry name" value="P-loop containing nucleoside triphosphate hydrolases"/>
    <property type="match status" value="1"/>
</dbReference>
<evidence type="ECO:0000256" key="4">
    <source>
        <dbReference type="SAM" id="Coils"/>
    </source>
</evidence>
<evidence type="ECO:0000256" key="2">
    <source>
        <dbReference type="ARBA" id="ARBA00011322"/>
    </source>
</evidence>
<dbReference type="EMBL" id="CP159307">
    <property type="protein sequence ID" value="XCH32667.1"/>
    <property type="molecule type" value="Genomic_DNA"/>
</dbReference>
<dbReference type="PANTHER" id="PTHR32114:SF2">
    <property type="entry name" value="ABC TRANSPORTER ABCH.3"/>
    <property type="match status" value="1"/>
</dbReference>
<dbReference type="Pfam" id="PF13476">
    <property type="entry name" value="AAA_23"/>
    <property type="match status" value="1"/>
</dbReference>
<sequence length="864" mass="97273">MIPVRLQMKNFLPYRGSLPPFSFEGIKLACITGDNGAGKTSIIDAMTWALWGKSRLRSRSTTDDDLITQGESETEIIFDFRAGDGQVYRVIRRRVKPRKTGGVGQSSLALFLVSREELKSISGNTISETEDKITKIIHLDYDTFVSSAYLKQGEADHFTGLTASQRKEVLVSILGLDSYDELADRARDKANQAASAKNLLAQSIELDQCQLERRPALESSLASAQRELADTEEVLTRKRAAMESMRQTRQLIESYEQALTRAETAAKENLDDLSLRKTDVAETEKRIAIHRAILANKAEVEVNYSRYIIARQANDEYGVKLAEVRRLEGERQVVEKKVIEARHFLENKRASWQAKYEELLEKSRKLNELRLNAESLKLESDKLTARERLLESEKLRLQAFKVELSAIGAAEQGQIQRLAEITEKLGLLTSTGDVALCPVCDAELGDGRFKMVKAKYSAERAAAELRLAELAAERADKAWEIGSIERHLALDNTIKNERARLNTLEVRLQHEIAEAEAAAGRLPEGERKIAEITRLIEEHEYAQEERHTLKTLDETIGCLDYDPAEHRKLIEQVKSLESWEMRRQELAQAEKLFASEELNLRKNQASVRELEERLRKRLTEVDELRQALTKLPRLEAGDLAAAETKLKMLATTTSQAAEHVGSLKQGLSQLYDLEQKLAGQMIEMTRHAADESTYKALHQAFGKNGIQALLIENAVPEMEAEANRLLAKMTDNRMGLKLELQRATRKGELAETFDIKISDELGTRDYDLFSGGEAFRINFALRLALSRVLAHRAGAPLRTLIIDEGFGTQDATGIEKLKEAIASIQDQFDCILVITHIEEFKDAFPARIEVIKISDGSSIRVSYN</sequence>
<feature type="coiled-coil region" evidence="4">
    <location>
        <begin position="453"/>
        <end position="518"/>
    </location>
</feature>
<proteinExistence type="inferred from homology"/>
<feature type="domain" description="Rad50/SbcC-type AAA" evidence="5">
    <location>
        <begin position="5"/>
        <end position="227"/>
    </location>
</feature>
<dbReference type="RefSeq" id="WP_353713940.1">
    <property type="nucleotide sequence ID" value="NZ_CP159307.1"/>
</dbReference>
<dbReference type="InterPro" id="IPR038729">
    <property type="entry name" value="Rad50/SbcC_AAA"/>
</dbReference>
<dbReference type="AlphaFoldDB" id="A0AAU8G6W0"/>
<accession>A0AAU8G6W0</accession>
<dbReference type="Pfam" id="PF13558">
    <property type="entry name" value="SbcC_Walker_B"/>
    <property type="match status" value="1"/>
</dbReference>
<dbReference type="InterPro" id="IPR027417">
    <property type="entry name" value="P-loop_NTPase"/>
</dbReference>
<name>A0AAU8G6W0_9CHLR</name>
<feature type="coiled-coil region" evidence="4">
    <location>
        <begin position="179"/>
        <end position="272"/>
    </location>
</feature>
<comment type="similarity">
    <text evidence="1">Belongs to the SMC family. SbcC subfamily.</text>
</comment>
<evidence type="ECO:0000313" key="6">
    <source>
        <dbReference type="EMBL" id="XCH32667.1"/>
    </source>
</evidence>
<dbReference type="GO" id="GO:0016887">
    <property type="term" value="F:ATP hydrolysis activity"/>
    <property type="evidence" value="ECO:0007669"/>
    <property type="project" value="InterPro"/>
</dbReference>
<feature type="coiled-coil region" evidence="4">
    <location>
        <begin position="593"/>
        <end position="627"/>
    </location>
</feature>
<dbReference type="PANTHER" id="PTHR32114">
    <property type="entry name" value="ABC TRANSPORTER ABCH.3"/>
    <property type="match status" value="1"/>
</dbReference>
<evidence type="ECO:0000256" key="3">
    <source>
        <dbReference type="ARBA" id="ARBA00013368"/>
    </source>
</evidence>
<dbReference type="Gene3D" id="3.40.50.300">
    <property type="entry name" value="P-loop containing nucleotide triphosphate hydrolases"/>
    <property type="match status" value="2"/>
</dbReference>
<evidence type="ECO:0000259" key="5">
    <source>
        <dbReference type="Pfam" id="PF13476"/>
    </source>
</evidence>
<comment type="subunit">
    <text evidence="2">Heterodimer of SbcC and SbcD.</text>
</comment>